<feature type="compositionally biased region" description="Polar residues" evidence="1">
    <location>
        <begin position="23"/>
        <end position="50"/>
    </location>
</feature>
<protein>
    <submittedName>
        <fullName evidence="2">Uncharacterized protein</fullName>
    </submittedName>
</protein>
<evidence type="ECO:0000313" key="2">
    <source>
        <dbReference type="EMBL" id="OIQ99026.1"/>
    </source>
</evidence>
<comment type="caution">
    <text evidence="2">The sequence shown here is derived from an EMBL/GenBank/DDBJ whole genome shotgun (WGS) entry which is preliminary data.</text>
</comment>
<dbReference type="EMBL" id="MLJW01000111">
    <property type="protein sequence ID" value="OIQ99026.1"/>
    <property type="molecule type" value="Genomic_DNA"/>
</dbReference>
<feature type="region of interest" description="Disordered" evidence="1">
    <location>
        <begin position="13"/>
        <end position="50"/>
    </location>
</feature>
<sequence>MAGERVRILGIDPGLRVDGFGSGRSQGSLNRKSRLASTETSHPMELSQTP</sequence>
<gene>
    <name evidence="2" type="ORF">GALL_189400</name>
</gene>
<accession>A0A1J5RTL0</accession>
<reference evidence="2" key="1">
    <citation type="submission" date="2016-10" db="EMBL/GenBank/DDBJ databases">
        <title>Sequence of Gallionella enrichment culture.</title>
        <authorList>
            <person name="Poehlein A."/>
            <person name="Muehling M."/>
            <person name="Daniel R."/>
        </authorList>
    </citation>
    <scope>NUCLEOTIDE SEQUENCE</scope>
</reference>
<dbReference type="AlphaFoldDB" id="A0A1J5RTL0"/>
<organism evidence="2">
    <name type="scientific">mine drainage metagenome</name>
    <dbReference type="NCBI Taxonomy" id="410659"/>
    <lineage>
        <taxon>unclassified sequences</taxon>
        <taxon>metagenomes</taxon>
        <taxon>ecological metagenomes</taxon>
    </lineage>
</organism>
<name>A0A1J5RTL0_9ZZZZ</name>
<proteinExistence type="predicted"/>
<evidence type="ECO:0000256" key="1">
    <source>
        <dbReference type="SAM" id="MobiDB-lite"/>
    </source>
</evidence>